<dbReference type="AlphaFoldDB" id="Q6YRN7"/>
<evidence type="ECO:0000313" key="2">
    <source>
        <dbReference type="EMBL" id="BAD03925.1"/>
    </source>
</evidence>
<organism evidence="3 4">
    <name type="scientific">Oryza sativa subsp. japonica</name>
    <name type="common">Rice</name>
    <dbReference type="NCBI Taxonomy" id="39947"/>
    <lineage>
        <taxon>Eukaryota</taxon>
        <taxon>Viridiplantae</taxon>
        <taxon>Streptophyta</taxon>
        <taxon>Embryophyta</taxon>
        <taxon>Tracheophyta</taxon>
        <taxon>Spermatophyta</taxon>
        <taxon>Magnoliopsida</taxon>
        <taxon>Liliopsida</taxon>
        <taxon>Poales</taxon>
        <taxon>Poaceae</taxon>
        <taxon>BOP clade</taxon>
        <taxon>Oryzoideae</taxon>
        <taxon>Oryzeae</taxon>
        <taxon>Oryzinae</taxon>
        <taxon>Oryza</taxon>
        <taxon>Oryza sativa</taxon>
    </lineage>
</organism>
<protein>
    <submittedName>
        <fullName evidence="3">Uncharacterized protein</fullName>
    </submittedName>
</protein>
<gene>
    <name evidence="3" type="ORF">B1165C09.44</name>
    <name evidence="2" type="ORF">P0674B07.22</name>
</gene>
<name>Q6YRN7_ORYSJ</name>
<feature type="region of interest" description="Disordered" evidence="1">
    <location>
        <begin position="1"/>
        <end position="136"/>
    </location>
</feature>
<sequence>MASAMTSPRWRRLGGWNGSGGARSPANGGTSARTEDTNEKRTARRTHRRPKRRRRSHGRRRRRGGNGEALRVDGGDDAPAVFGGGKGADEDGDATAITTAVFPNDGDGWNDGEETTGRLLKGLGGDGGGPRRPATR</sequence>
<evidence type="ECO:0000313" key="4">
    <source>
        <dbReference type="Proteomes" id="UP000000763"/>
    </source>
</evidence>
<feature type="compositionally biased region" description="Basic residues" evidence="1">
    <location>
        <begin position="42"/>
        <end position="64"/>
    </location>
</feature>
<proteinExistence type="predicted"/>
<reference evidence="4" key="4">
    <citation type="journal article" date="2008" name="Nucleic Acids Res.">
        <title>The rice annotation project database (RAP-DB): 2008 update.</title>
        <authorList>
            <consortium name="The rice annotation project (RAP)"/>
        </authorList>
    </citation>
    <scope>GENOME REANNOTATION</scope>
    <source>
        <strain evidence="4">cv. Nipponbare</strain>
    </source>
</reference>
<reference evidence="2" key="1">
    <citation type="submission" date="2002-11" db="EMBL/GenBank/DDBJ databases">
        <title>Oryza sativa nipponbare(GA3) genomic DNA, chromosome 8, PAC clone:P0674B07.</title>
        <authorList>
            <person name="Sasaki T."/>
            <person name="Matsumoto T."/>
            <person name="Katayose Y."/>
        </authorList>
    </citation>
    <scope>NUCLEOTIDE SEQUENCE</scope>
</reference>
<evidence type="ECO:0000313" key="3">
    <source>
        <dbReference type="EMBL" id="BAD13286.1"/>
    </source>
</evidence>
<reference evidence="3" key="2">
    <citation type="submission" date="2003-09" db="EMBL/GenBank/DDBJ databases">
        <title>Oryza sativa nipponbare(GA3) genomic DNA, chromosome 8, BAC clone:B1165C09.</title>
        <authorList>
            <person name="Sasaki T."/>
            <person name="Matsumoto T."/>
            <person name="Katayose Y."/>
        </authorList>
    </citation>
    <scope>NUCLEOTIDE SEQUENCE</scope>
</reference>
<dbReference type="EMBL" id="AP006615">
    <property type="protein sequence ID" value="BAD13286.1"/>
    <property type="molecule type" value="Genomic_DNA"/>
</dbReference>
<accession>Q6YRN7</accession>
<evidence type="ECO:0000256" key="1">
    <source>
        <dbReference type="SAM" id="MobiDB-lite"/>
    </source>
</evidence>
<dbReference type="EMBL" id="AP005933">
    <property type="protein sequence ID" value="BAD03925.1"/>
    <property type="molecule type" value="Genomic_DNA"/>
</dbReference>
<dbReference type="Proteomes" id="UP000000763">
    <property type="component" value="Chromosome 8"/>
</dbReference>
<reference evidence="4" key="3">
    <citation type="journal article" date="2005" name="Nature">
        <title>The map-based sequence of the rice genome.</title>
        <authorList>
            <consortium name="International rice genome sequencing project (IRGSP)"/>
            <person name="Matsumoto T."/>
            <person name="Wu J."/>
            <person name="Kanamori H."/>
            <person name="Katayose Y."/>
            <person name="Fujisawa M."/>
            <person name="Namiki N."/>
            <person name="Mizuno H."/>
            <person name="Yamamoto K."/>
            <person name="Antonio B.A."/>
            <person name="Baba T."/>
            <person name="Sakata K."/>
            <person name="Nagamura Y."/>
            <person name="Aoki H."/>
            <person name="Arikawa K."/>
            <person name="Arita K."/>
            <person name="Bito T."/>
            <person name="Chiden Y."/>
            <person name="Fujitsuka N."/>
            <person name="Fukunaka R."/>
            <person name="Hamada M."/>
            <person name="Harada C."/>
            <person name="Hayashi A."/>
            <person name="Hijishita S."/>
            <person name="Honda M."/>
            <person name="Hosokawa S."/>
            <person name="Ichikawa Y."/>
            <person name="Idonuma A."/>
            <person name="Iijima M."/>
            <person name="Ikeda M."/>
            <person name="Ikeno M."/>
            <person name="Ito K."/>
            <person name="Ito S."/>
            <person name="Ito T."/>
            <person name="Ito Y."/>
            <person name="Ito Y."/>
            <person name="Iwabuchi A."/>
            <person name="Kamiya K."/>
            <person name="Karasawa W."/>
            <person name="Kurita K."/>
            <person name="Katagiri S."/>
            <person name="Kikuta A."/>
            <person name="Kobayashi H."/>
            <person name="Kobayashi N."/>
            <person name="Machita K."/>
            <person name="Maehara T."/>
            <person name="Masukawa M."/>
            <person name="Mizubayashi T."/>
            <person name="Mukai Y."/>
            <person name="Nagasaki H."/>
            <person name="Nagata Y."/>
            <person name="Naito S."/>
            <person name="Nakashima M."/>
            <person name="Nakama Y."/>
            <person name="Nakamichi Y."/>
            <person name="Nakamura M."/>
            <person name="Meguro A."/>
            <person name="Negishi M."/>
            <person name="Ohta I."/>
            <person name="Ohta T."/>
            <person name="Okamoto M."/>
            <person name="Ono N."/>
            <person name="Saji S."/>
            <person name="Sakaguchi M."/>
            <person name="Sakai K."/>
            <person name="Shibata M."/>
            <person name="Shimokawa T."/>
            <person name="Song J."/>
            <person name="Takazaki Y."/>
            <person name="Terasawa K."/>
            <person name="Tsugane M."/>
            <person name="Tsuji K."/>
            <person name="Ueda S."/>
            <person name="Waki K."/>
            <person name="Yamagata H."/>
            <person name="Yamamoto M."/>
            <person name="Yamamoto S."/>
            <person name="Yamane H."/>
            <person name="Yoshiki S."/>
            <person name="Yoshihara R."/>
            <person name="Yukawa K."/>
            <person name="Zhong H."/>
            <person name="Yano M."/>
            <person name="Yuan Q."/>
            <person name="Ouyang S."/>
            <person name="Liu J."/>
            <person name="Jones K.M."/>
            <person name="Gansberger K."/>
            <person name="Moffat K."/>
            <person name="Hill J."/>
            <person name="Bera J."/>
            <person name="Fadrosh D."/>
            <person name="Jin S."/>
            <person name="Johri S."/>
            <person name="Kim M."/>
            <person name="Overton L."/>
            <person name="Reardon M."/>
            <person name="Tsitrin T."/>
            <person name="Vuong H."/>
            <person name="Weaver B."/>
            <person name="Ciecko A."/>
            <person name="Tallon L."/>
            <person name="Jackson J."/>
            <person name="Pai G."/>
            <person name="Aken S.V."/>
            <person name="Utterback T."/>
            <person name="Reidmuller S."/>
            <person name="Feldblyum T."/>
            <person name="Hsiao J."/>
            <person name="Zismann V."/>
            <person name="Iobst S."/>
            <person name="de Vazeille A.R."/>
            <person name="Buell C.R."/>
            <person name="Ying K."/>
            <person name="Li Y."/>
            <person name="Lu T."/>
            <person name="Huang Y."/>
            <person name="Zhao Q."/>
            <person name="Feng Q."/>
            <person name="Zhang L."/>
            <person name="Zhu J."/>
            <person name="Weng Q."/>
            <person name="Mu J."/>
            <person name="Lu Y."/>
            <person name="Fan D."/>
            <person name="Liu Y."/>
            <person name="Guan J."/>
            <person name="Zhang Y."/>
            <person name="Yu S."/>
            <person name="Liu X."/>
            <person name="Zhang Y."/>
            <person name="Hong G."/>
            <person name="Han B."/>
            <person name="Choisne N."/>
            <person name="Demange N."/>
            <person name="Orjeda G."/>
            <person name="Samain S."/>
            <person name="Cattolico L."/>
            <person name="Pelletier E."/>
            <person name="Couloux A."/>
            <person name="Segurens B."/>
            <person name="Wincker P."/>
            <person name="D'Hont A."/>
            <person name="Scarpelli C."/>
            <person name="Weissenbach J."/>
            <person name="Salanoubat M."/>
            <person name="Quetier F."/>
            <person name="Yu Y."/>
            <person name="Kim H.R."/>
            <person name="Rambo T."/>
            <person name="Currie J."/>
            <person name="Collura K."/>
            <person name="Luo M."/>
            <person name="Yang T."/>
            <person name="Ammiraju J.S.S."/>
            <person name="Engler F."/>
            <person name="Soderlund C."/>
            <person name="Wing R.A."/>
            <person name="Palmer L.E."/>
            <person name="de la Bastide M."/>
            <person name="Spiegel L."/>
            <person name="Nascimento L."/>
            <person name="Zutavern T."/>
            <person name="O'Shaughnessy A."/>
            <person name="Dike S."/>
            <person name="Dedhia N."/>
            <person name="Preston R."/>
            <person name="Balija V."/>
            <person name="McCombie W.R."/>
            <person name="Chow T."/>
            <person name="Chen H."/>
            <person name="Chung M."/>
            <person name="Chen C."/>
            <person name="Shaw J."/>
            <person name="Wu H."/>
            <person name="Hsiao K."/>
            <person name="Chao Y."/>
            <person name="Chu M."/>
            <person name="Cheng C."/>
            <person name="Hour A."/>
            <person name="Lee P."/>
            <person name="Lin S."/>
            <person name="Lin Y."/>
            <person name="Liou J."/>
            <person name="Liu S."/>
            <person name="Hsing Y."/>
            <person name="Raghuvanshi S."/>
            <person name="Mohanty A."/>
            <person name="Bharti A.K."/>
            <person name="Gaur A."/>
            <person name="Gupta V."/>
            <person name="Kumar D."/>
            <person name="Ravi V."/>
            <person name="Vij S."/>
            <person name="Kapur A."/>
            <person name="Khurana P."/>
            <person name="Khurana P."/>
            <person name="Khurana J.P."/>
            <person name="Tyagi A.K."/>
            <person name="Gaikwad K."/>
            <person name="Singh A."/>
            <person name="Dalal V."/>
            <person name="Srivastava S."/>
            <person name="Dixit A."/>
            <person name="Pal A.K."/>
            <person name="Ghazi I.A."/>
            <person name="Yadav M."/>
            <person name="Pandit A."/>
            <person name="Bhargava A."/>
            <person name="Sureshbabu K."/>
            <person name="Batra K."/>
            <person name="Sharma T.R."/>
            <person name="Mohapatra T."/>
            <person name="Singh N.K."/>
            <person name="Messing J."/>
            <person name="Nelson A.B."/>
            <person name="Fuks G."/>
            <person name="Kavchok S."/>
            <person name="Keizer G."/>
            <person name="Linton E."/>
            <person name="Llaca V."/>
            <person name="Song R."/>
            <person name="Tanyolac B."/>
            <person name="Young S."/>
            <person name="Ho-Il K."/>
            <person name="Hahn J.H."/>
            <person name="Sangsakoo G."/>
            <person name="Vanavichit A."/>
            <person name="de Mattos Luiz.A.T."/>
            <person name="Zimmer P.D."/>
            <person name="Malone G."/>
            <person name="Dellagostin O."/>
            <person name="de Oliveira A.C."/>
            <person name="Bevan M."/>
            <person name="Bancroft I."/>
            <person name="Minx P."/>
            <person name="Cordum H."/>
            <person name="Wilson R."/>
            <person name="Cheng Z."/>
            <person name="Jin W."/>
            <person name="Jiang J."/>
            <person name="Leong S.A."/>
            <person name="Iwama H."/>
            <person name="Gojobori T."/>
            <person name="Itoh T."/>
            <person name="Niimura Y."/>
            <person name="Fujii Y."/>
            <person name="Habara T."/>
            <person name="Sakai H."/>
            <person name="Sato Y."/>
            <person name="Wilson G."/>
            <person name="Kumar K."/>
            <person name="McCouch S."/>
            <person name="Juretic N."/>
            <person name="Hoen D."/>
            <person name="Wright S."/>
            <person name="Bruskiewich R."/>
            <person name="Bureau T."/>
            <person name="Miyao A."/>
            <person name="Hirochika H."/>
            <person name="Nishikawa T."/>
            <person name="Kadowaki K."/>
            <person name="Sugiura M."/>
            <person name="Burr B."/>
            <person name="Sasaki T."/>
        </authorList>
    </citation>
    <scope>NUCLEOTIDE SEQUENCE [LARGE SCALE GENOMIC DNA]</scope>
    <source>
        <strain evidence="4">cv. Nipponbare</strain>
    </source>
</reference>